<reference evidence="1 2" key="1">
    <citation type="submission" date="2024-04" db="EMBL/GenBank/DDBJ databases">
        <title>Two novel Raoultella species associated with bleeding cankers of broadleaf hosts, Raoultella scottia sp. nov. and Raoultella lignicola sp. nov.</title>
        <authorList>
            <person name="Brady C.L."/>
        </authorList>
    </citation>
    <scope>NUCLEOTIDE SEQUENCE [LARGE SCALE GENOMIC DNA]</scope>
    <source>
        <strain evidence="1 2">TW_WC1a.1</strain>
    </source>
</reference>
<dbReference type="EMBL" id="JARXNK020000106">
    <property type="protein sequence ID" value="MEL0554788.1"/>
    <property type="molecule type" value="Genomic_DNA"/>
</dbReference>
<comment type="caution">
    <text evidence="1">The sequence shown here is derived from an EMBL/GenBank/DDBJ whole genome shotgun (WGS) entry which is preliminary data.</text>
</comment>
<dbReference type="Proteomes" id="UP001312893">
    <property type="component" value="Unassembled WGS sequence"/>
</dbReference>
<accession>A0ABU9FEH3</accession>
<organism evidence="1 2">
    <name type="scientific">Raoultella lignicola</name>
    <dbReference type="NCBI Taxonomy" id="3040939"/>
    <lineage>
        <taxon>Bacteria</taxon>
        <taxon>Pseudomonadati</taxon>
        <taxon>Pseudomonadota</taxon>
        <taxon>Gammaproteobacteria</taxon>
        <taxon>Enterobacterales</taxon>
        <taxon>Enterobacteriaceae</taxon>
        <taxon>Klebsiella/Raoultella group</taxon>
        <taxon>Raoultella</taxon>
    </lineage>
</organism>
<dbReference type="RefSeq" id="WP_123756240.1">
    <property type="nucleotide sequence ID" value="NZ_JARXNK020000106.1"/>
</dbReference>
<sequence>MHVVSRAPFEEAARQYPNDATALDDTYRTLKRLIVDSPDELKKYFASLDRMKYREKWWVINIGGNHLRMIFFADFERGKIFVKHIATHPEYDRLTRYYREHKE</sequence>
<proteinExistence type="predicted"/>
<gene>
    <name evidence="1" type="ORF">QFI96_024215</name>
</gene>
<keyword evidence="2" id="KW-1185">Reference proteome</keyword>
<protein>
    <submittedName>
        <fullName evidence="1">Type II toxin-antitoxin system HigB family toxin</fullName>
    </submittedName>
</protein>
<evidence type="ECO:0000313" key="2">
    <source>
        <dbReference type="Proteomes" id="UP001312893"/>
    </source>
</evidence>
<evidence type="ECO:0000313" key="1">
    <source>
        <dbReference type="EMBL" id="MEL0554788.1"/>
    </source>
</evidence>
<dbReference type="Pfam" id="PF09907">
    <property type="entry name" value="HigB_toxin"/>
    <property type="match status" value="1"/>
</dbReference>
<name>A0ABU9FEH3_9ENTR</name>
<dbReference type="InterPro" id="IPR018669">
    <property type="entry name" value="Toxin_HigB"/>
</dbReference>